<dbReference type="GeneID" id="40089468"/>
<accession>A0A223LEE7</accession>
<proteinExistence type="predicted"/>
<keyword evidence="2" id="KW-1185">Reference proteome</keyword>
<dbReference type="EMBL" id="MF479730">
    <property type="protein sequence ID" value="ASU00647.1"/>
    <property type="molecule type" value="Genomic_DNA"/>
</dbReference>
<evidence type="ECO:0000313" key="1">
    <source>
        <dbReference type="EMBL" id="ASU00647.1"/>
    </source>
</evidence>
<reference evidence="1 2" key="1">
    <citation type="submission" date="2017-07" db="EMBL/GenBank/DDBJ databases">
        <title>In vitro design and evaluation of phage cocktails against multidrug-resistant Aeromonas salmonicida.</title>
        <authorList>
            <person name="Chen L."/>
            <person name="Yuan S."/>
            <person name="Ma Y."/>
        </authorList>
    </citation>
    <scope>NUCLEOTIDE SEQUENCE [LARGE SCALE GENOMIC DNA]</scope>
</reference>
<protein>
    <submittedName>
        <fullName evidence="1">Uncharacterized protein</fullName>
    </submittedName>
</protein>
<dbReference type="Proteomes" id="UP000221110">
    <property type="component" value="Segment"/>
</dbReference>
<dbReference type="RefSeq" id="YP_009613098.1">
    <property type="nucleotide sequence ID" value="NC_042019.1"/>
</dbReference>
<organism evidence="1 2">
    <name type="scientific">Aeromonas phage AS-gz</name>
    <dbReference type="NCBI Taxonomy" id="2026082"/>
    <lineage>
        <taxon>Viruses</taxon>
        <taxon>Duplodnaviria</taxon>
        <taxon>Heunggongvirae</taxon>
        <taxon>Uroviricota</taxon>
        <taxon>Caudoviricetes</taxon>
        <taxon>Pantevenvirales</taxon>
        <taxon>Straboviridae</taxon>
        <taxon>Tulanevirus</taxon>
        <taxon>Tulanevirus asgz</taxon>
    </lineage>
</organism>
<sequence>MYQVIFIAVVIVFLIACCVSTWDDYWKGKCKNEITEINAWLKKYGMTMWPKDRKAGPFSKWVICLDGTWKDTKTSQCQGISFRKLYKALAEIRKDNIANPDFDQTGNLMSLLYRSQMKDVKKSIWED</sequence>
<name>A0A223LEE7_9CAUD</name>
<dbReference type="KEGG" id="vg:40089468"/>
<evidence type="ECO:0000313" key="2">
    <source>
        <dbReference type="Proteomes" id="UP000221110"/>
    </source>
</evidence>